<proteinExistence type="predicted"/>
<dbReference type="EMBL" id="ML145259">
    <property type="protein sequence ID" value="TBU52267.1"/>
    <property type="molecule type" value="Genomic_DNA"/>
</dbReference>
<organism evidence="1 2">
    <name type="scientific">Dichomitus squalens</name>
    <dbReference type="NCBI Taxonomy" id="114155"/>
    <lineage>
        <taxon>Eukaryota</taxon>
        <taxon>Fungi</taxon>
        <taxon>Dikarya</taxon>
        <taxon>Basidiomycota</taxon>
        <taxon>Agaricomycotina</taxon>
        <taxon>Agaricomycetes</taxon>
        <taxon>Polyporales</taxon>
        <taxon>Polyporaceae</taxon>
        <taxon>Dichomitus</taxon>
    </lineage>
</organism>
<evidence type="ECO:0000313" key="1">
    <source>
        <dbReference type="EMBL" id="TBU52267.1"/>
    </source>
</evidence>
<protein>
    <submittedName>
        <fullName evidence="1">Uncharacterized protein</fullName>
    </submittedName>
</protein>
<dbReference type="Proteomes" id="UP000292082">
    <property type="component" value="Unassembled WGS sequence"/>
</dbReference>
<keyword evidence="2" id="KW-1185">Reference proteome</keyword>
<reference evidence="1 2" key="1">
    <citation type="submission" date="2019-01" db="EMBL/GenBank/DDBJ databases">
        <title>Draft genome sequences of three monokaryotic isolates of the white-rot basidiomycete fungus Dichomitus squalens.</title>
        <authorList>
            <consortium name="DOE Joint Genome Institute"/>
            <person name="Lopez S.C."/>
            <person name="Andreopoulos B."/>
            <person name="Pangilinan J."/>
            <person name="Lipzen A."/>
            <person name="Riley R."/>
            <person name="Ahrendt S."/>
            <person name="Ng V."/>
            <person name="Barry K."/>
            <person name="Daum C."/>
            <person name="Grigoriev I.V."/>
            <person name="Hilden K.S."/>
            <person name="Makela M.R."/>
            <person name="de Vries R.P."/>
        </authorList>
    </citation>
    <scope>NUCLEOTIDE SEQUENCE [LARGE SCALE GENOMIC DNA]</scope>
    <source>
        <strain evidence="1 2">CBS 464.89</strain>
    </source>
</reference>
<evidence type="ECO:0000313" key="2">
    <source>
        <dbReference type="Proteomes" id="UP000292082"/>
    </source>
</evidence>
<gene>
    <name evidence="1" type="ORF">BD310DRAFT_940665</name>
</gene>
<accession>A0A4Q9PG97</accession>
<name>A0A4Q9PG97_9APHY</name>
<sequence>MAEPHRRRSGCSETPPSVFTMEMAMIMSAHDVLDLHFWQDWQRWGYIRAVGCKECECVRLGMLSLLIEPCLPTGITYVYSQPRAKQTRRYSGEENMDSLRGSIREVQGCERLGGIERGGQTCARTIQMTEPLLPLSPTRRTRCTMLVLS</sequence>
<dbReference type="AlphaFoldDB" id="A0A4Q9PG97"/>